<dbReference type="PANTHER" id="PTHR46382:SF1">
    <property type="entry name" value="PHOSPHATIDATE CYTIDYLYLTRANSFERASE"/>
    <property type="match status" value="1"/>
</dbReference>
<dbReference type="EMBL" id="RJVI01000002">
    <property type="protein sequence ID" value="ROR32219.1"/>
    <property type="molecule type" value="Genomic_DNA"/>
</dbReference>
<keyword evidence="12 18" id="KW-0548">Nucleotidyltransferase</keyword>
<evidence type="ECO:0000256" key="2">
    <source>
        <dbReference type="ARBA" id="ARBA00004651"/>
    </source>
</evidence>
<feature type="transmembrane region" description="Helical" evidence="19">
    <location>
        <begin position="175"/>
        <end position="195"/>
    </location>
</feature>
<keyword evidence="8" id="KW-1003">Cell membrane</keyword>
<evidence type="ECO:0000256" key="7">
    <source>
        <dbReference type="ARBA" id="ARBA00019373"/>
    </source>
</evidence>
<keyword evidence="9" id="KW-0444">Lipid biosynthesis</keyword>
<evidence type="ECO:0000256" key="6">
    <source>
        <dbReference type="ARBA" id="ARBA00012487"/>
    </source>
</evidence>
<comment type="similarity">
    <text evidence="5 18">Belongs to the CDS family.</text>
</comment>
<dbReference type="Proteomes" id="UP000276634">
    <property type="component" value="Unassembled WGS sequence"/>
</dbReference>
<organism evidence="20 21">
    <name type="scientific">Inmirania thermothiophila</name>
    <dbReference type="NCBI Taxonomy" id="1750597"/>
    <lineage>
        <taxon>Bacteria</taxon>
        <taxon>Pseudomonadati</taxon>
        <taxon>Pseudomonadota</taxon>
        <taxon>Gammaproteobacteria</taxon>
        <taxon>Chromatiales</taxon>
        <taxon>Ectothiorhodospiraceae</taxon>
        <taxon>Inmirania</taxon>
    </lineage>
</organism>
<evidence type="ECO:0000256" key="9">
    <source>
        <dbReference type="ARBA" id="ARBA00022516"/>
    </source>
</evidence>
<comment type="catalytic activity">
    <reaction evidence="1 18">
        <text>a 1,2-diacyl-sn-glycero-3-phosphate + CTP + H(+) = a CDP-1,2-diacyl-sn-glycerol + diphosphate</text>
        <dbReference type="Rhea" id="RHEA:16229"/>
        <dbReference type="ChEBI" id="CHEBI:15378"/>
        <dbReference type="ChEBI" id="CHEBI:33019"/>
        <dbReference type="ChEBI" id="CHEBI:37563"/>
        <dbReference type="ChEBI" id="CHEBI:58332"/>
        <dbReference type="ChEBI" id="CHEBI:58608"/>
        <dbReference type="EC" id="2.7.7.41"/>
    </reaction>
</comment>
<evidence type="ECO:0000256" key="4">
    <source>
        <dbReference type="ARBA" id="ARBA00005189"/>
    </source>
</evidence>
<comment type="pathway">
    <text evidence="4">Lipid metabolism.</text>
</comment>
<evidence type="ECO:0000256" key="5">
    <source>
        <dbReference type="ARBA" id="ARBA00010185"/>
    </source>
</evidence>
<gene>
    <name evidence="20" type="ORF">EDC57_1416</name>
</gene>
<sequence>MLRRLLTAAVLLPLTVAAILGLPTVWLALPFVLVTAGAGWEWARLTGLAGAAAAAYAAAVAAGVAALLVAGEGAVRLVAWLALAWWLAAAVLVVRYPGPGRMRRAVWGWRAAGLLVLVPACAAALAVHGRPGGAGLLLYLLVVVWAADSGAYLVGRRWGRHRLIPRVSPGKTWEGLAGGVLAAMAAALAAAAAGLGGGPSWFALTLAVALSSVVGDLLESLVKRERGVKDSGGLLPGHGGLLDRIDSITAAAPVYLVGLGAAGGGA</sequence>
<feature type="transmembrane region" description="Helical" evidence="19">
    <location>
        <begin position="107"/>
        <end position="127"/>
    </location>
</feature>
<keyword evidence="16" id="KW-0594">Phospholipid biosynthesis</keyword>
<evidence type="ECO:0000256" key="3">
    <source>
        <dbReference type="ARBA" id="ARBA00005119"/>
    </source>
</evidence>
<evidence type="ECO:0000256" key="1">
    <source>
        <dbReference type="ARBA" id="ARBA00001698"/>
    </source>
</evidence>
<dbReference type="OrthoDB" id="9799199at2"/>
<feature type="transmembrane region" description="Helical" evidence="19">
    <location>
        <begin position="133"/>
        <end position="154"/>
    </location>
</feature>
<dbReference type="GO" id="GO:0005886">
    <property type="term" value="C:plasma membrane"/>
    <property type="evidence" value="ECO:0007669"/>
    <property type="project" value="UniProtKB-SubCell"/>
</dbReference>
<evidence type="ECO:0000256" key="12">
    <source>
        <dbReference type="ARBA" id="ARBA00022695"/>
    </source>
</evidence>
<evidence type="ECO:0000256" key="13">
    <source>
        <dbReference type="ARBA" id="ARBA00022989"/>
    </source>
</evidence>
<keyword evidence="21" id="KW-1185">Reference proteome</keyword>
<keyword evidence="15 19" id="KW-0472">Membrane</keyword>
<dbReference type="PROSITE" id="PS01315">
    <property type="entry name" value="CDS"/>
    <property type="match status" value="1"/>
</dbReference>
<proteinExistence type="inferred from homology"/>
<keyword evidence="13 19" id="KW-1133">Transmembrane helix</keyword>
<dbReference type="GO" id="GO:0004605">
    <property type="term" value="F:phosphatidate cytidylyltransferase activity"/>
    <property type="evidence" value="ECO:0007669"/>
    <property type="project" value="UniProtKB-EC"/>
</dbReference>
<dbReference type="GO" id="GO:0016024">
    <property type="term" value="P:CDP-diacylglycerol biosynthetic process"/>
    <property type="evidence" value="ECO:0007669"/>
    <property type="project" value="UniProtKB-UniPathway"/>
</dbReference>
<evidence type="ECO:0000256" key="16">
    <source>
        <dbReference type="ARBA" id="ARBA00023209"/>
    </source>
</evidence>
<feature type="transmembrane region" description="Helical" evidence="19">
    <location>
        <begin position="50"/>
        <end position="71"/>
    </location>
</feature>
<dbReference type="AlphaFoldDB" id="A0A3N1Y074"/>
<evidence type="ECO:0000256" key="11">
    <source>
        <dbReference type="ARBA" id="ARBA00022692"/>
    </source>
</evidence>
<dbReference type="Pfam" id="PF01148">
    <property type="entry name" value="CTP_transf_1"/>
    <property type="match status" value="1"/>
</dbReference>
<comment type="subcellular location">
    <subcellularLocation>
        <location evidence="2">Cell membrane</location>
        <topology evidence="2">Multi-pass membrane protein</topology>
    </subcellularLocation>
</comment>
<dbReference type="EC" id="2.7.7.41" evidence="6 18"/>
<evidence type="ECO:0000256" key="14">
    <source>
        <dbReference type="ARBA" id="ARBA00023098"/>
    </source>
</evidence>
<dbReference type="PANTHER" id="PTHR46382">
    <property type="entry name" value="PHOSPHATIDATE CYTIDYLYLTRANSFERASE"/>
    <property type="match status" value="1"/>
</dbReference>
<evidence type="ECO:0000256" key="19">
    <source>
        <dbReference type="SAM" id="Phobius"/>
    </source>
</evidence>
<evidence type="ECO:0000256" key="8">
    <source>
        <dbReference type="ARBA" id="ARBA00022475"/>
    </source>
</evidence>
<dbReference type="UniPathway" id="UPA00557">
    <property type="reaction ID" value="UER00614"/>
</dbReference>
<evidence type="ECO:0000256" key="10">
    <source>
        <dbReference type="ARBA" id="ARBA00022679"/>
    </source>
</evidence>
<evidence type="ECO:0000256" key="15">
    <source>
        <dbReference type="ARBA" id="ARBA00023136"/>
    </source>
</evidence>
<keyword evidence="14" id="KW-0443">Lipid metabolism</keyword>
<evidence type="ECO:0000256" key="18">
    <source>
        <dbReference type="RuleBase" id="RU003938"/>
    </source>
</evidence>
<evidence type="ECO:0000313" key="21">
    <source>
        <dbReference type="Proteomes" id="UP000276634"/>
    </source>
</evidence>
<comment type="pathway">
    <text evidence="3 18">Phospholipid metabolism; CDP-diacylglycerol biosynthesis; CDP-diacylglycerol from sn-glycerol 3-phosphate: step 3/3.</text>
</comment>
<name>A0A3N1Y074_9GAMM</name>
<reference evidence="20 21" key="1">
    <citation type="submission" date="2018-11" db="EMBL/GenBank/DDBJ databases">
        <title>Genomic Encyclopedia of Type Strains, Phase IV (KMG-IV): sequencing the most valuable type-strain genomes for metagenomic binning, comparative biology and taxonomic classification.</title>
        <authorList>
            <person name="Goeker M."/>
        </authorList>
    </citation>
    <scope>NUCLEOTIDE SEQUENCE [LARGE SCALE GENOMIC DNA]</scope>
    <source>
        <strain evidence="20 21">DSM 100275</strain>
    </source>
</reference>
<keyword evidence="11 18" id="KW-0812">Transmembrane</keyword>
<keyword evidence="17" id="KW-1208">Phospholipid metabolism</keyword>
<evidence type="ECO:0000256" key="17">
    <source>
        <dbReference type="ARBA" id="ARBA00023264"/>
    </source>
</evidence>
<dbReference type="RefSeq" id="WP_123401186.1">
    <property type="nucleotide sequence ID" value="NZ_RJVI01000002.1"/>
</dbReference>
<comment type="caution">
    <text evidence="20">The sequence shown here is derived from an EMBL/GenBank/DDBJ whole genome shotgun (WGS) entry which is preliminary data.</text>
</comment>
<protein>
    <recommendedName>
        <fullName evidence="7 18">Phosphatidate cytidylyltransferase</fullName>
        <ecNumber evidence="6 18">2.7.7.41</ecNumber>
    </recommendedName>
</protein>
<dbReference type="InterPro" id="IPR000374">
    <property type="entry name" value="PC_trans"/>
</dbReference>
<evidence type="ECO:0000313" key="20">
    <source>
        <dbReference type="EMBL" id="ROR32219.1"/>
    </source>
</evidence>
<accession>A0A3N1Y074</accession>
<feature type="transmembrane region" description="Helical" evidence="19">
    <location>
        <begin position="77"/>
        <end position="95"/>
    </location>
</feature>
<feature type="transmembrane region" description="Helical" evidence="19">
    <location>
        <begin position="201"/>
        <end position="222"/>
    </location>
</feature>
<keyword evidence="10 18" id="KW-0808">Transferase</keyword>